<dbReference type="AlphaFoldDB" id="A0A409XRU2"/>
<dbReference type="EMBL" id="NHYD01000753">
    <property type="protein sequence ID" value="PPQ93448.1"/>
    <property type="molecule type" value="Genomic_DNA"/>
</dbReference>
<keyword evidence="2" id="KW-1185">Reference proteome</keyword>
<evidence type="ECO:0000313" key="1">
    <source>
        <dbReference type="EMBL" id="PPQ93448.1"/>
    </source>
</evidence>
<name>A0A409XRU2_PSICY</name>
<comment type="caution">
    <text evidence="1">The sequence shown here is derived from an EMBL/GenBank/DDBJ whole genome shotgun (WGS) entry which is preliminary data.</text>
</comment>
<sequence length="69" mass="7808">MIDNEELLTLLWELQALELLSIEHLFAHPEALLITLAHMVAIPGWTSFAARVSSKPQNSRLFGRPKTLQ</sequence>
<proteinExistence type="predicted"/>
<dbReference type="Proteomes" id="UP000283269">
    <property type="component" value="Unassembled WGS sequence"/>
</dbReference>
<reference evidence="1 2" key="1">
    <citation type="journal article" date="2018" name="Evol. Lett.">
        <title>Horizontal gene cluster transfer increased hallucinogenic mushroom diversity.</title>
        <authorList>
            <person name="Reynolds H.T."/>
            <person name="Vijayakumar V."/>
            <person name="Gluck-Thaler E."/>
            <person name="Korotkin H.B."/>
            <person name="Matheny P.B."/>
            <person name="Slot J.C."/>
        </authorList>
    </citation>
    <scope>NUCLEOTIDE SEQUENCE [LARGE SCALE GENOMIC DNA]</scope>
    <source>
        <strain evidence="1 2">2631</strain>
    </source>
</reference>
<evidence type="ECO:0000313" key="2">
    <source>
        <dbReference type="Proteomes" id="UP000283269"/>
    </source>
</evidence>
<organism evidence="1 2">
    <name type="scientific">Psilocybe cyanescens</name>
    <dbReference type="NCBI Taxonomy" id="93625"/>
    <lineage>
        <taxon>Eukaryota</taxon>
        <taxon>Fungi</taxon>
        <taxon>Dikarya</taxon>
        <taxon>Basidiomycota</taxon>
        <taxon>Agaricomycotina</taxon>
        <taxon>Agaricomycetes</taxon>
        <taxon>Agaricomycetidae</taxon>
        <taxon>Agaricales</taxon>
        <taxon>Agaricineae</taxon>
        <taxon>Strophariaceae</taxon>
        <taxon>Psilocybe</taxon>
    </lineage>
</organism>
<accession>A0A409XRU2</accession>
<protein>
    <submittedName>
        <fullName evidence="1">Uncharacterized protein</fullName>
    </submittedName>
</protein>
<gene>
    <name evidence="1" type="ORF">CVT25_004520</name>
</gene>
<dbReference type="InParanoid" id="A0A409XRU2"/>